<evidence type="ECO:0000313" key="3">
    <source>
        <dbReference type="Proteomes" id="UP000267900"/>
    </source>
</evidence>
<keyword evidence="3" id="KW-1185">Reference proteome</keyword>
<dbReference type="SUPFAM" id="SSF46785">
    <property type="entry name" value="Winged helix' DNA-binding domain"/>
    <property type="match status" value="1"/>
</dbReference>
<name>A0A3Q9G1M8_STRLT</name>
<dbReference type="PRINTS" id="PR00598">
    <property type="entry name" value="HTHMARR"/>
</dbReference>
<organism evidence="2 3">
    <name type="scientific">Streptomyces luteoverticillatus</name>
    <name type="common">Streptoverticillium luteoverticillatus</name>
    <dbReference type="NCBI Taxonomy" id="66425"/>
    <lineage>
        <taxon>Bacteria</taxon>
        <taxon>Bacillati</taxon>
        <taxon>Actinomycetota</taxon>
        <taxon>Actinomycetes</taxon>
        <taxon>Kitasatosporales</taxon>
        <taxon>Streptomycetaceae</taxon>
        <taxon>Streptomyces</taxon>
    </lineage>
</organism>
<reference evidence="2 3" key="1">
    <citation type="submission" date="2018-12" db="EMBL/GenBank/DDBJ databases">
        <title>The whole draft genome of Streptomyce luteoverticillatus CGMCC 15060.</title>
        <authorList>
            <person name="Feng Z."/>
            <person name="Chen G."/>
            <person name="Zhang J."/>
            <person name="Zhu H."/>
            <person name="Yu X."/>
            <person name="Zhang W."/>
            <person name="Zhang X."/>
        </authorList>
    </citation>
    <scope>NUCLEOTIDE SEQUENCE [LARGE SCALE GENOMIC DNA]</scope>
    <source>
        <strain evidence="2 3">CGMCC 15060</strain>
    </source>
</reference>
<dbReference type="InterPro" id="IPR000835">
    <property type="entry name" value="HTH_MarR-typ"/>
</dbReference>
<dbReference type="GO" id="GO:0003700">
    <property type="term" value="F:DNA-binding transcription factor activity"/>
    <property type="evidence" value="ECO:0007669"/>
    <property type="project" value="InterPro"/>
</dbReference>
<dbReference type="PANTHER" id="PTHR33164:SF43">
    <property type="entry name" value="HTH-TYPE TRANSCRIPTIONAL REPRESSOR YETL"/>
    <property type="match status" value="1"/>
</dbReference>
<dbReference type="Proteomes" id="UP000267900">
    <property type="component" value="Chromosome"/>
</dbReference>
<dbReference type="AlphaFoldDB" id="A0A3Q9G1M8"/>
<dbReference type="InterPro" id="IPR036390">
    <property type="entry name" value="WH_DNA-bd_sf"/>
</dbReference>
<sequence>MEPAATPPTLMGLSTYLLATIGRTARARLADRLAARGFRLWHMALLAALADFGPHAQRDLARRLSIDPSDITKLVDELATTGCVERTRDPADRRRVAVTLTEAGRAALAELNAEAAAVQDEVLAPLSASECEQLAGLLGRVFAGLGGG</sequence>
<dbReference type="Pfam" id="PF12802">
    <property type="entry name" value="MarR_2"/>
    <property type="match status" value="1"/>
</dbReference>
<protein>
    <submittedName>
        <fullName evidence="2">MarR family transcriptional regulator</fullName>
    </submittedName>
</protein>
<evidence type="ECO:0000313" key="2">
    <source>
        <dbReference type="EMBL" id="AZQ73510.1"/>
    </source>
</evidence>
<dbReference type="EMBL" id="CP034587">
    <property type="protein sequence ID" value="AZQ73510.1"/>
    <property type="molecule type" value="Genomic_DNA"/>
</dbReference>
<dbReference type="PROSITE" id="PS50995">
    <property type="entry name" value="HTH_MARR_2"/>
    <property type="match status" value="1"/>
</dbReference>
<dbReference type="GO" id="GO:0006950">
    <property type="term" value="P:response to stress"/>
    <property type="evidence" value="ECO:0007669"/>
    <property type="project" value="TreeGrafter"/>
</dbReference>
<dbReference type="SMART" id="SM00347">
    <property type="entry name" value="HTH_MARR"/>
    <property type="match status" value="1"/>
</dbReference>
<dbReference type="OrthoDB" id="3215333at2"/>
<gene>
    <name evidence="2" type="ORF">EKH77_21865</name>
</gene>
<feature type="domain" description="HTH marR-type" evidence="1">
    <location>
        <begin position="14"/>
        <end position="143"/>
    </location>
</feature>
<accession>A0A3Q9G1M8</accession>
<dbReference type="InterPro" id="IPR036388">
    <property type="entry name" value="WH-like_DNA-bd_sf"/>
</dbReference>
<evidence type="ECO:0000259" key="1">
    <source>
        <dbReference type="PROSITE" id="PS50995"/>
    </source>
</evidence>
<dbReference type="PANTHER" id="PTHR33164">
    <property type="entry name" value="TRANSCRIPTIONAL REGULATOR, MARR FAMILY"/>
    <property type="match status" value="1"/>
</dbReference>
<dbReference type="Gene3D" id="1.10.10.10">
    <property type="entry name" value="Winged helix-like DNA-binding domain superfamily/Winged helix DNA-binding domain"/>
    <property type="match status" value="1"/>
</dbReference>
<proteinExistence type="predicted"/>
<dbReference type="RefSeq" id="WP_126916023.1">
    <property type="nucleotide sequence ID" value="NZ_CP034587.1"/>
</dbReference>
<dbReference type="InterPro" id="IPR039422">
    <property type="entry name" value="MarR/SlyA-like"/>
</dbReference>